<dbReference type="Proteomes" id="UP001165082">
    <property type="component" value="Unassembled WGS sequence"/>
</dbReference>
<keyword evidence="2" id="KW-1185">Reference proteome</keyword>
<reference evidence="1" key="1">
    <citation type="submission" date="2022-07" db="EMBL/GenBank/DDBJ databases">
        <title>Genome analysis of Parmales, a sister group of diatoms, reveals the evolutionary specialization of diatoms from phago-mixotrophs to photoautotrophs.</title>
        <authorList>
            <person name="Ban H."/>
            <person name="Sato S."/>
            <person name="Yoshikawa S."/>
            <person name="Kazumasa Y."/>
            <person name="Nakamura Y."/>
            <person name="Ichinomiya M."/>
            <person name="Saitoh K."/>
            <person name="Sato N."/>
            <person name="Blanc-Mathieu R."/>
            <person name="Endo H."/>
            <person name="Kuwata A."/>
            <person name="Ogata H."/>
        </authorList>
    </citation>
    <scope>NUCLEOTIDE SEQUENCE</scope>
</reference>
<comment type="caution">
    <text evidence="1">The sequence shown here is derived from an EMBL/GenBank/DDBJ whole genome shotgun (WGS) entry which is preliminary data.</text>
</comment>
<gene>
    <name evidence="1" type="ORF">TrRE_jg602</name>
</gene>
<evidence type="ECO:0000313" key="1">
    <source>
        <dbReference type="EMBL" id="GMH49376.1"/>
    </source>
</evidence>
<protein>
    <submittedName>
        <fullName evidence="1">Uncharacterized protein</fullName>
    </submittedName>
</protein>
<accession>A0A9W6ZBV9</accession>
<evidence type="ECO:0000313" key="2">
    <source>
        <dbReference type="Proteomes" id="UP001165082"/>
    </source>
</evidence>
<dbReference type="AlphaFoldDB" id="A0A9W6ZBV9"/>
<proteinExistence type="predicted"/>
<dbReference type="EMBL" id="BRXZ01004462">
    <property type="protein sequence ID" value="GMH49376.1"/>
    <property type="molecule type" value="Genomic_DNA"/>
</dbReference>
<sequence>MLAALPAFSSSSAPVKKTGSFKTWLPTLAALALVGCSAYMASNAGPAPERHLLVREHHDAVFGASAADEPKLGWFTAKKPASQFTASTGEKRSWGTARAYPPPIDAASGRALYEAHVDVSDQFR</sequence>
<name>A0A9W6ZBV9_9STRA</name>
<organism evidence="1 2">
    <name type="scientific">Triparma retinervis</name>
    <dbReference type="NCBI Taxonomy" id="2557542"/>
    <lineage>
        <taxon>Eukaryota</taxon>
        <taxon>Sar</taxon>
        <taxon>Stramenopiles</taxon>
        <taxon>Ochrophyta</taxon>
        <taxon>Bolidophyceae</taxon>
        <taxon>Parmales</taxon>
        <taxon>Triparmaceae</taxon>
        <taxon>Triparma</taxon>
    </lineage>
</organism>